<sequence>MNEYLLIESGGPHAGSGCERFVGDATRLAADGEDVALLLIQNGVTGAVPKALESLEAYLRQGGDLWVDSFSLRQLAIRANDLLPGVRLVEMSDVAERLLRPGLRVVWH</sequence>
<dbReference type="SUPFAM" id="SSF75169">
    <property type="entry name" value="DsrEFH-like"/>
    <property type="match status" value="1"/>
</dbReference>
<organism evidence="1 2">
    <name type="scientific">Streptomyces abikoensis</name>
    <dbReference type="NCBI Taxonomy" id="97398"/>
    <lineage>
        <taxon>Bacteria</taxon>
        <taxon>Bacillati</taxon>
        <taxon>Actinomycetota</taxon>
        <taxon>Actinomycetes</taxon>
        <taxon>Kitasatosporales</taxon>
        <taxon>Streptomycetaceae</taxon>
        <taxon>Streptomyces</taxon>
    </lineage>
</organism>
<protein>
    <submittedName>
        <fullName evidence="1">Uncharacterized protein</fullName>
    </submittedName>
</protein>
<dbReference type="Gene3D" id="3.40.1260.10">
    <property type="entry name" value="DsrEFH-like"/>
    <property type="match status" value="1"/>
</dbReference>
<evidence type="ECO:0000313" key="1">
    <source>
        <dbReference type="EMBL" id="MFI0909840.1"/>
    </source>
</evidence>
<evidence type="ECO:0000313" key="2">
    <source>
        <dbReference type="Proteomes" id="UP001611162"/>
    </source>
</evidence>
<dbReference type="EMBL" id="JBIRRB010000001">
    <property type="protein sequence ID" value="MFI0909840.1"/>
    <property type="molecule type" value="Genomic_DNA"/>
</dbReference>
<comment type="caution">
    <text evidence="1">The sequence shown here is derived from an EMBL/GenBank/DDBJ whole genome shotgun (WGS) entry which is preliminary data.</text>
</comment>
<name>A0ABW7SX86_9ACTN</name>
<reference evidence="1 2" key="1">
    <citation type="submission" date="2024-10" db="EMBL/GenBank/DDBJ databases">
        <title>The Natural Products Discovery Center: Release of the First 8490 Sequenced Strains for Exploring Actinobacteria Biosynthetic Diversity.</title>
        <authorList>
            <person name="Kalkreuter E."/>
            <person name="Kautsar S.A."/>
            <person name="Yang D."/>
            <person name="Bader C.D."/>
            <person name="Teijaro C.N."/>
            <person name="Fluegel L."/>
            <person name="Davis C.M."/>
            <person name="Simpson J.R."/>
            <person name="Lauterbach L."/>
            <person name="Steele A.D."/>
            <person name="Gui C."/>
            <person name="Meng S."/>
            <person name="Li G."/>
            <person name="Viehrig K."/>
            <person name="Ye F."/>
            <person name="Su P."/>
            <person name="Kiefer A.F."/>
            <person name="Nichols A."/>
            <person name="Cepeda A.J."/>
            <person name="Yan W."/>
            <person name="Fan B."/>
            <person name="Jiang Y."/>
            <person name="Adhikari A."/>
            <person name="Zheng C.-J."/>
            <person name="Schuster L."/>
            <person name="Cowan T.M."/>
            <person name="Smanski M.J."/>
            <person name="Chevrette M.G."/>
            <person name="De Carvalho L.P.S."/>
            <person name="Shen B."/>
        </authorList>
    </citation>
    <scope>NUCLEOTIDE SEQUENCE [LARGE SCALE GENOMIC DNA]</scope>
    <source>
        <strain evidence="1 2">NPDC020979</strain>
    </source>
</reference>
<dbReference type="InterPro" id="IPR027396">
    <property type="entry name" value="DsrEFH-like"/>
</dbReference>
<dbReference type="Proteomes" id="UP001611162">
    <property type="component" value="Unassembled WGS sequence"/>
</dbReference>
<accession>A0ABW7SX86</accession>
<keyword evidence="2" id="KW-1185">Reference proteome</keyword>
<dbReference type="RefSeq" id="WP_397612227.1">
    <property type="nucleotide sequence ID" value="NZ_JBIRRB010000001.1"/>
</dbReference>
<proteinExistence type="predicted"/>
<gene>
    <name evidence="1" type="ORF">ACH4TF_05200</name>
</gene>